<dbReference type="OrthoDB" id="9811174at2"/>
<organism evidence="6 7">
    <name type="scientific">Levilactobacillus hammesii DSM 16381</name>
    <dbReference type="NCBI Taxonomy" id="1423753"/>
    <lineage>
        <taxon>Bacteria</taxon>
        <taxon>Bacillati</taxon>
        <taxon>Bacillota</taxon>
        <taxon>Bacilli</taxon>
        <taxon>Lactobacillales</taxon>
        <taxon>Lactobacillaceae</taxon>
        <taxon>Levilactobacillus</taxon>
    </lineage>
</organism>
<dbReference type="PANTHER" id="PTHR30204">
    <property type="entry name" value="REDOX-CYCLING DRUG-SENSING TRANSCRIPTIONAL ACTIVATOR SOXR"/>
    <property type="match status" value="1"/>
</dbReference>
<dbReference type="InterPro" id="IPR000551">
    <property type="entry name" value="MerR-type_HTH_dom"/>
</dbReference>
<evidence type="ECO:0000256" key="2">
    <source>
        <dbReference type="ARBA" id="ARBA00023015"/>
    </source>
</evidence>
<keyword evidence="4" id="KW-0804">Transcription</keyword>
<dbReference type="InterPro" id="IPR047057">
    <property type="entry name" value="MerR_fam"/>
</dbReference>
<keyword evidence="1" id="KW-0678">Repressor</keyword>
<dbReference type="Pfam" id="PF13411">
    <property type="entry name" value="MerR_1"/>
    <property type="match status" value="1"/>
</dbReference>
<dbReference type="SMART" id="SM00422">
    <property type="entry name" value="HTH_MERR"/>
    <property type="match status" value="1"/>
</dbReference>
<accession>A0A0R1URS4</accession>
<dbReference type="PANTHER" id="PTHR30204:SF69">
    <property type="entry name" value="MERR-FAMILY TRANSCRIPTIONAL REGULATOR"/>
    <property type="match status" value="1"/>
</dbReference>
<dbReference type="AlphaFoldDB" id="A0A0R1URS4"/>
<name>A0A0R1URS4_9LACO</name>
<protein>
    <recommendedName>
        <fullName evidence="5">HTH merR-type domain-containing protein</fullName>
    </recommendedName>
</protein>
<keyword evidence="2" id="KW-0805">Transcription regulation</keyword>
<dbReference type="Proteomes" id="UP000051580">
    <property type="component" value="Unassembled WGS sequence"/>
</dbReference>
<dbReference type="PATRIC" id="fig|1423753.3.peg.871"/>
<evidence type="ECO:0000256" key="4">
    <source>
        <dbReference type="ARBA" id="ARBA00023163"/>
    </source>
</evidence>
<evidence type="ECO:0000313" key="6">
    <source>
        <dbReference type="EMBL" id="KRL93650.1"/>
    </source>
</evidence>
<keyword evidence="3" id="KW-0238">DNA-binding</keyword>
<evidence type="ECO:0000256" key="1">
    <source>
        <dbReference type="ARBA" id="ARBA00022491"/>
    </source>
</evidence>
<dbReference type="SUPFAM" id="SSF46955">
    <property type="entry name" value="Putative DNA-binding domain"/>
    <property type="match status" value="1"/>
</dbReference>
<evidence type="ECO:0000259" key="5">
    <source>
        <dbReference type="PROSITE" id="PS50937"/>
    </source>
</evidence>
<sequence length="124" mass="13988">MKINEAAKQLQTSTWTLRYYEQIGVIAPVARISGIRDYTAADVNQLREVLDLRDCGVTLAEIKQLLRLENQAESTAARQQLLRDRARELRLEIGRLQASLNHLDLKIDTLAMDSERPLVGSGTN</sequence>
<dbReference type="STRING" id="1423753.FD28_GL000832"/>
<proteinExistence type="predicted"/>
<dbReference type="EMBL" id="AZFS01000061">
    <property type="protein sequence ID" value="KRL93650.1"/>
    <property type="molecule type" value="Genomic_DNA"/>
</dbReference>
<dbReference type="GO" id="GO:0003700">
    <property type="term" value="F:DNA-binding transcription factor activity"/>
    <property type="evidence" value="ECO:0007669"/>
    <property type="project" value="InterPro"/>
</dbReference>
<feature type="domain" description="HTH merR-type" evidence="5">
    <location>
        <begin position="1"/>
        <end position="68"/>
    </location>
</feature>
<reference evidence="6 7" key="1">
    <citation type="journal article" date="2015" name="Genome Announc.">
        <title>Expanding the biotechnology potential of lactobacilli through comparative genomics of 213 strains and associated genera.</title>
        <authorList>
            <person name="Sun Z."/>
            <person name="Harris H.M."/>
            <person name="McCann A."/>
            <person name="Guo C."/>
            <person name="Argimon S."/>
            <person name="Zhang W."/>
            <person name="Yang X."/>
            <person name="Jeffery I.B."/>
            <person name="Cooney J.C."/>
            <person name="Kagawa T.F."/>
            <person name="Liu W."/>
            <person name="Song Y."/>
            <person name="Salvetti E."/>
            <person name="Wrobel A."/>
            <person name="Rasinkangas P."/>
            <person name="Parkhill J."/>
            <person name="Rea M.C."/>
            <person name="O'Sullivan O."/>
            <person name="Ritari J."/>
            <person name="Douillard F.P."/>
            <person name="Paul Ross R."/>
            <person name="Yang R."/>
            <person name="Briner A.E."/>
            <person name="Felis G.E."/>
            <person name="de Vos W.M."/>
            <person name="Barrangou R."/>
            <person name="Klaenhammer T.R."/>
            <person name="Caufield P.W."/>
            <person name="Cui Y."/>
            <person name="Zhang H."/>
            <person name="O'Toole P.W."/>
        </authorList>
    </citation>
    <scope>NUCLEOTIDE SEQUENCE [LARGE SCALE GENOMIC DNA]</scope>
    <source>
        <strain evidence="6 7">DSM 16381</strain>
    </source>
</reference>
<evidence type="ECO:0000256" key="3">
    <source>
        <dbReference type="ARBA" id="ARBA00023125"/>
    </source>
</evidence>
<dbReference type="GO" id="GO:0003677">
    <property type="term" value="F:DNA binding"/>
    <property type="evidence" value="ECO:0007669"/>
    <property type="project" value="UniProtKB-KW"/>
</dbReference>
<gene>
    <name evidence="6" type="ORF">FD28_GL000832</name>
</gene>
<dbReference type="PROSITE" id="PS50937">
    <property type="entry name" value="HTH_MERR_2"/>
    <property type="match status" value="1"/>
</dbReference>
<comment type="caution">
    <text evidence="6">The sequence shown here is derived from an EMBL/GenBank/DDBJ whole genome shotgun (WGS) entry which is preliminary data.</text>
</comment>
<keyword evidence="7" id="KW-1185">Reference proteome</keyword>
<dbReference type="Gene3D" id="1.10.1660.10">
    <property type="match status" value="1"/>
</dbReference>
<dbReference type="RefSeq" id="WP_057734703.1">
    <property type="nucleotide sequence ID" value="NZ_AZFS01000061.1"/>
</dbReference>
<dbReference type="InterPro" id="IPR009061">
    <property type="entry name" value="DNA-bd_dom_put_sf"/>
</dbReference>
<evidence type="ECO:0000313" key="7">
    <source>
        <dbReference type="Proteomes" id="UP000051580"/>
    </source>
</evidence>